<dbReference type="GeneID" id="93346415"/>
<reference evidence="1 2" key="1">
    <citation type="submission" date="2018-06" db="EMBL/GenBank/DDBJ databases">
        <authorList>
            <consortium name="Pathogen Informatics"/>
            <person name="Doyle S."/>
        </authorList>
    </citation>
    <scope>NUCLEOTIDE SEQUENCE [LARGE SCALE GENOMIC DNA]</scope>
    <source>
        <strain evidence="1 2">NCTC10343</strain>
    </source>
</reference>
<proteinExistence type="predicted"/>
<evidence type="ECO:0000313" key="2">
    <source>
        <dbReference type="Proteomes" id="UP000254400"/>
    </source>
</evidence>
<accession>A0A378XYV3</accession>
<dbReference type="Proteomes" id="UP000254400">
    <property type="component" value="Unassembled WGS sequence"/>
</dbReference>
<organism evidence="1 2">
    <name type="scientific">Paenibacillus polymyxa</name>
    <name type="common">Bacillus polymyxa</name>
    <dbReference type="NCBI Taxonomy" id="1406"/>
    <lineage>
        <taxon>Bacteria</taxon>
        <taxon>Bacillati</taxon>
        <taxon>Bacillota</taxon>
        <taxon>Bacilli</taxon>
        <taxon>Bacillales</taxon>
        <taxon>Paenibacillaceae</taxon>
        <taxon>Paenibacillus</taxon>
    </lineage>
</organism>
<dbReference type="AlphaFoldDB" id="A0A378XYV3"/>
<dbReference type="RefSeq" id="WP_019687569.1">
    <property type="nucleotide sequence ID" value="NZ_CP036496.1"/>
</dbReference>
<name>A0A378XYV3_PAEPO</name>
<gene>
    <name evidence="1" type="ORF">NCTC10343_03046</name>
</gene>
<evidence type="ECO:0000313" key="1">
    <source>
        <dbReference type="EMBL" id="SUA70176.1"/>
    </source>
</evidence>
<dbReference type="EMBL" id="UGSC01000001">
    <property type="protein sequence ID" value="SUA70176.1"/>
    <property type="molecule type" value="Genomic_DNA"/>
</dbReference>
<protein>
    <submittedName>
        <fullName evidence="1">Uncharacterized protein</fullName>
    </submittedName>
</protein>
<sequence>MGLKPERLKEITEAYYSDDDLFKEEMIVELINGVNALREGFEWIKYGEDDFYNQISETAFGEIRKLDPRLKPWASQIQVIYSTVNESLNPKY</sequence>